<gene>
    <name evidence="9" type="ORF">PtoMrB4_14160</name>
</gene>
<reference evidence="9 10" key="1">
    <citation type="journal article" date="2020" name="Microbiol. Resour. Announc.">
        <title>Complete genome sequence of Pseudomonas otitidis strain MrB4, isolated from Lake Biwa in Japan.</title>
        <authorList>
            <person name="Miyazaki K."/>
            <person name="Hase E."/>
            <person name="Maruya T."/>
        </authorList>
    </citation>
    <scope>NUCLEOTIDE SEQUENCE [LARGE SCALE GENOMIC DNA]</scope>
    <source>
        <strain evidence="9 10">MrB4</strain>
    </source>
</reference>
<evidence type="ECO:0008006" key="11">
    <source>
        <dbReference type="Google" id="ProtNLM"/>
    </source>
</evidence>
<dbReference type="Pfam" id="PF02508">
    <property type="entry name" value="Rnf-Nqr"/>
    <property type="match status" value="1"/>
</dbReference>
<dbReference type="PANTHER" id="PTHR30335">
    <property type="entry name" value="INTEGRAL MEMBRANE PROTEIN OF SOXR-REDUCING COMPLEX"/>
    <property type="match status" value="1"/>
</dbReference>
<evidence type="ECO:0000256" key="7">
    <source>
        <dbReference type="ARBA" id="ARBA00023136"/>
    </source>
</evidence>
<dbReference type="PANTHER" id="PTHR30335:SF0">
    <property type="entry name" value="ION-TRANSLOCATING OXIDOREDUCTASE COMPLEX SUBUNIT A"/>
    <property type="match status" value="1"/>
</dbReference>
<keyword evidence="2" id="KW-0813">Transport</keyword>
<name>A0A679GII1_9GAMM</name>
<keyword evidence="4 8" id="KW-0812">Transmembrane</keyword>
<sequence>MNDPARPESMTDLLIALLGAALVNNLLLAQAAGGDAQPRLQALARAGGLMLVLGLPLAWLLDRLLLAPLALDHLRPLVLLPLLAPLAWAALALLKHLPGTADVPNGLFPLLLGNGAVLGGLYLAASSGFVHALGLGLAGGIGFWLALGLFADLMQRVDAADVPAPLRGTPITLLCAGLMGVALMGFNGLVAP</sequence>
<evidence type="ECO:0000256" key="3">
    <source>
        <dbReference type="ARBA" id="ARBA00022519"/>
    </source>
</evidence>
<dbReference type="GO" id="GO:0005886">
    <property type="term" value="C:plasma membrane"/>
    <property type="evidence" value="ECO:0007669"/>
    <property type="project" value="TreeGrafter"/>
</dbReference>
<evidence type="ECO:0000256" key="1">
    <source>
        <dbReference type="ARBA" id="ARBA00004127"/>
    </source>
</evidence>
<keyword evidence="6 8" id="KW-1133">Transmembrane helix</keyword>
<keyword evidence="3" id="KW-1003">Cell membrane</keyword>
<dbReference type="KEGG" id="poj:PtoMrB4_14160"/>
<feature type="transmembrane region" description="Helical" evidence="8">
    <location>
        <begin position="106"/>
        <end position="125"/>
    </location>
</feature>
<evidence type="ECO:0000256" key="8">
    <source>
        <dbReference type="SAM" id="Phobius"/>
    </source>
</evidence>
<dbReference type="AlphaFoldDB" id="A0A679GII1"/>
<comment type="subcellular location">
    <subcellularLocation>
        <location evidence="1">Endomembrane system</location>
        <topology evidence="1">Multi-pass membrane protein</topology>
    </subcellularLocation>
</comment>
<evidence type="ECO:0000256" key="6">
    <source>
        <dbReference type="ARBA" id="ARBA00022989"/>
    </source>
</evidence>
<proteinExistence type="predicted"/>
<dbReference type="GO" id="GO:0012505">
    <property type="term" value="C:endomembrane system"/>
    <property type="evidence" value="ECO:0007669"/>
    <property type="project" value="UniProtKB-SubCell"/>
</dbReference>
<accession>A0A679GII1</accession>
<evidence type="ECO:0000313" key="10">
    <source>
        <dbReference type="Proteomes" id="UP000501237"/>
    </source>
</evidence>
<dbReference type="InterPro" id="IPR003667">
    <property type="entry name" value="NqrDE/RnfAE"/>
</dbReference>
<dbReference type="EMBL" id="AP022642">
    <property type="protein sequence ID" value="BCA27439.1"/>
    <property type="molecule type" value="Genomic_DNA"/>
</dbReference>
<keyword evidence="7 8" id="KW-0472">Membrane</keyword>
<feature type="transmembrane region" description="Helical" evidence="8">
    <location>
        <begin position="77"/>
        <end position="94"/>
    </location>
</feature>
<evidence type="ECO:0000256" key="4">
    <source>
        <dbReference type="ARBA" id="ARBA00022692"/>
    </source>
</evidence>
<organism evidence="9 10">
    <name type="scientific">Metapseudomonas otitidis</name>
    <dbReference type="NCBI Taxonomy" id="319939"/>
    <lineage>
        <taxon>Bacteria</taxon>
        <taxon>Pseudomonadati</taxon>
        <taxon>Pseudomonadota</taxon>
        <taxon>Gammaproteobacteria</taxon>
        <taxon>Pseudomonadales</taxon>
        <taxon>Pseudomonadaceae</taxon>
        <taxon>Metapseudomonas</taxon>
    </lineage>
</organism>
<protein>
    <recommendedName>
        <fullName evidence="11">Electron transport complex protein RnfA</fullName>
    </recommendedName>
</protein>
<feature type="transmembrane region" description="Helical" evidence="8">
    <location>
        <begin position="47"/>
        <end position="65"/>
    </location>
</feature>
<evidence type="ECO:0000256" key="5">
    <source>
        <dbReference type="ARBA" id="ARBA00022967"/>
    </source>
</evidence>
<evidence type="ECO:0000313" key="9">
    <source>
        <dbReference type="EMBL" id="BCA27439.1"/>
    </source>
</evidence>
<dbReference type="InterPro" id="IPR050133">
    <property type="entry name" value="NqrDE/RnfAE_oxidrdctase"/>
</dbReference>
<evidence type="ECO:0000256" key="2">
    <source>
        <dbReference type="ARBA" id="ARBA00022448"/>
    </source>
</evidence>
<feature type="transmembrane region" description="Helical" evidence="8">
    <location>
        <begin position="132"/>
        <end position="151"/>
    </location>
</feature>
<feature type="transmembrane region" description="Helical" evidence="8">
    <location>
        <begin position="171"/>
        <end position="190"/>
    </location>
</feature>
<keyword evidence="3" id="KW-0997">Cell inner membrane</keyword>
<dbReference type="Proteomes" id="UP000501237">
    <property type="component" value="Chromosome"/>
</dbReference>
<keyword evidence="5" id="KW-1278">Translocase</keyword>